<dbReference type="Proteomes" id="UP000647017">
    <property type="component" value="Unassembled WGS sequence"/>
</dbReference>
<evidence type="ECO:0000256" key="1">
    <source>
        <dbReference type="SAM" id="MobiDB-lite"/>
    </source>
</evidence>
<reference evidence="3 4" key="1">
    <citation type="submission" date="2021-01" db="EMBL/GenBank/DDBJ databases">
        <title>Whole genome shotgun sequence of Verrucosispora andamanensis NBRC 109075.</title>
        <authorList>
            <person name="Komaki H."/>
            <person name="Tamura T."/>
        </authorList>
    </citation>
    <scope>NUCLEOTIDE SEQUENCE [LARGE SCALE GENOMIC DNA]</scope>
    <source>
        <strain evidence="3 4">NBRC 109075</strain>
    </source>
</reference>
<evidence type="ECO:0000259" key="2">
    <source>
        <dbReference type="Pfam" id="PF12728"/>
    </source>
</evidence>
<feature type="domain" description="Helix-turn-helix" evidence="2">
    <location>
        <begin position="23"/>
        <end position="65"/>
    </location>
</feature>
<feature type="compositionally biased region" description="Basic and acidic residues" evidence="1">
    <location>
        <begin position="71"/>
        <end position="83"/>
    </location>
</feature>
<keyword evidence="4" id="KW-1185">Reference proteome</keyword>
<feature type="region of interest" description="Disordered" evidence="1">
    <location>
        <begin position="71"/>
        <end position="122"/>
    </location>
</feature>
<feature type="region of interest" description="Disordered" evidence="1">
    <location>
        <begin position="1"/>
        <end position="23"/>
    </location>
</feature>
<protein>
    <recommendedName>
        <fullName evidence="2">Helix-turn-helix domain-containing protein</fullName>
    </recommendedName>
</protein>
<evidence type="ECO:0000313" key="4">
    <source>
        <dbReference type="Proteomes" id="UP000647017"/>
    </source>
</evidence>
<sequence>MKPHSLKPHRDNPPGHPGPLHRPAEVAKILRCSEWWVKEQARKGRIPFSWIGGGYRFTNEHITEMVRLFERRPASATPLRRETSAPFPSRSGRSESGAPALQLKARRPRRARNTAEQPSIAA</sequence>
<name>A0ABQ4HNU3_9ACTN</name>
<dbReference type="RefSeq" id="WP_373306201.1">
    <property type="nucleotide sequence ID" value="NZ_BOOZ01000003.1"/>
</dbReference>
<dbReference type="InterPro" id="IPR041657">
    <property type="entry name" value="HTH_17"/>
</dbReference>
<gene>
    <name evidence="3" type="ORF">Van01_05210</name>
</gene>
<organism evidence="3 4">
    <name type="scientific">Micromonospora andamanensis</name>
    <dbReference type="NCBI Taxonomy" id="1287068"/>
    <lineage>
        <taxon>Bacteria</taxon>
        <taxon>Bacillati</taxon>
        <taxon>Actinomycetota</taxon>
        <taxon>Actinomycetes</taxon>
        <taxon>Micromonosporales</taxon>
        <taxon>Micromonosporaceae</taxon>
        <taxon>Micromonospora</taxon>
    </lineage>
</organism>
<evidence type="ECO:0000313" key="3">
    <source>
        <dbReference type="EMBL" id="GIJ07307.1"/>
    </source>
</evidence>
<comment type="caution">
    <text evidence="3">The sequence shown here is derived from an EMBL/GenBank/DDBJ whole genome shotgun (WGS) entry which is preliminary data.</text>
</comment>
<dbReference type="Pfam" id="PF12728">
    <property type="entry name" value="HTH_17"/>
    <property type="match status" value="1"/>
</dbReference>
<dbReference type="EMBL" id="BOOZ01000003">
    <property type="protein sequence ID" value="GIJ07307.1"/>
    <property type="molecule type" value="Genomic_DNA"/>
</dbReference>
<accession>A0ABQ4HNU3</accession>
<proteinExistence type="predicted"/>